<protein>
    <submittedName>
        <fullName evidence="2">Uncharacterized protein</fullName>
    </submittedName>
</protein>
<feature type="region of interest" description="Disordered" evidence="1">
    <location>
        <begin position="1"/>
        <end position="36"/>
    </location>
</feature>
<gene>
    <name evidence="2" type="ORF">YSA_10436</name>
</gene>
<proteinExistence type="predicted"/>
<organism evidence="2 3">
    <name type="scientific">Pseudomonas putida ND6</name>
    <dbReference type="NCBI Taxonomy" id="231023"/>
    <lineage>
        <taxon>Bacteria</taxon>
        <taxon>Pseudomonadati</taxon>
        <taxon>Pseudomonadota</taxon>
        <taxon>Gammaproteobacteria</taxon>
        <taxon>Pseudomonadales</taxon>
        <taxon>Pseudomonadaceae</taxon>
        <taxon>Pseudomonas</taxon>
    </lineage>
</organism>
<dbReference type="KEGG" id="ppi:YSA_10436"/>
<dbReference type="HOGENOM" id="CLU_3357888_0_0_6"/>
<dbReference type="AlphaFoldDB" id="I3V3V7"/>
<reference evidence="2 3" key="1">
    <citation type="journal article" date="2012" name="J. Bacteriol.">
        <title>Complete Genome Sequence of the Naphthalene-Degrading Pseudomonas putida Strain ND6.</title>
        <authorList>
            <person name="Li S."/>
            <person name="Zhao H."/>
            <person name="Li Y."/>
            <person name="Niu S."/>
            <person name="Cai B."/>
        </authorList>
    </citation>
    <scope>NUCLEOTIDE SEQUENCE [LARGE SCALE GENOMIC DNA]</scope>
    <source>
        <strain evidence="2 3">ND6</strain>
    </source>
</reference>
<evidence type="ECO:0000313" key="2">
    <source>
        <dbReference type="EMBL" id="AFK72428.1"/>
    </source>
</evidence>
<evidence type="ECO:0000256" key="1">
    <source>
        <dbReference type="SAM" id="MobiDB-lite"/>
    </source>
</evidence>
<sequence length="36" mass="3913">MDAFAQGAWACDETPQSQRDMNMSSTDIFDGGACVR</sequence>
<evidence type="ECO:0000313" key="3">
    <source>
        <dbReference type="Proteomes" id="UP000005268"/>
    </source>
</evidence>
<dbReference type="EMBL" id="CP003588">
    <property type="protein sequence ID" value="AFK72428.1"/>
    <property type="molecule type" value="Genomic_DNA"/>
</dbReference>
<accession>I3V3V7</accession>
<name>I3V3V7_PSEPU</name>
<dbReference type="Proteomes" id="UP000005268">
    <property type="component" value="Chromosome"/>
</dbReference>
<feature type="compositionally biased region" description="Polar residues" evidence="1">
    <location>
        <begin position="14"/>
        <end position="27"/>
    </location>
</feature>